<dbReference type="OrthoDB" id="7207122at2"/>
<evidence type="ECO:0000259" key="1">
    <source>
        <dbReference type="Pfam" id="PF12680"/>
    </source>
</evidence>
<keyword evidence="3" id="KW-1185">Reference proteome</keyword>
<sequence length="135" mass="14715">MSHHLKEQAIGYLRSLEKADWVSARSRCAGTATVWHNDGTAEQGIEENIRHMAAQADAIESMRYDVIRQFAQPGEVLQQHVVHVAMRNGMRGEVHAAVYFRFDDAGLITRIEEYAGFVPAGGDSSGDDGGDDGGA</sequence>
<dbReference type="RefSeq" id="WP_106248738.1">
    <property type="nucleotide sequence ID" value="NZ_JBFAIB010000014.1"/>
</dbReference>
<accession>A0A2T0MMQ7</accession>
<evidence type="ECO:0000313" key="3">
    <source>
        <dbReference type="Proteomes" id="UP000238312"/>
    </source>
</evidence>
<reference evidence="2 3" key="1">
    <citation type="submission" date="2018-03" db="EMBL/GenBank/DDBJ databases">
        <title>Genomic Encyclopedia of Type Strains, Phase III (KMG-III): the genomes of soil and plant-associated and newly described type strains.</title>
        <authorList>
            <person name="Whitman W."/>
        </authorList>
    </citation>
    <scope>NUCLEOTIDE SEQUENCE [LARGE SCALE GENOMIC DNA]</scope>
    <source>
        <strain evidence="2 3">CGMCC 4.7104</strain>
    </source>
</reference>
<dbReference type="SUPFAM" id="SSF54427">
    <property type="entry name" value="NTF2-like"/>
    <property type="match status" value="1"/>
</dbReference>
<feature type="domain" description="SnoaL-like" evidence="1">
    <location>
        <begin position="12"/>
        <end position="111"/>
    </location>
</feature>
<name>A0A2T0MMQ7_9ACTN</name>
<dbReference type="InterPro" id="IPR037401">
    <property type="entry name" value="SnoaL-like"/>
</dbReference>
<dbReference type="Pfam" id="PF12680">
    <property type="entry name" value="SnoaL_2"/>
    <property type="match status" value="1"/>
</dbReference>
<dbReference type="AlphaFoldDB" id="A0A2T0MMQ7"/>
<organism evidence="2 3">
    <name type="scientific">Nonomuraea fuscirosea</name>
    <dbReference type="NCBI Taxonomy" id="1291556"/>
    <lineage>
        <taxon>Bacteria</taxon>
        <taxon>Bacillati</taxon>
        <taxon>Actinomycetota</taxon>
        <taxon>Actinomycetes</taxon>
        <taxon>Streptosporangiales</taxon>
        <taxon>Streptosporangiaceae</taxon>
        <taxon>Nonomuraea</taxon>
    </lineage>
</organism>
<proteinExistence type="predicted"/>
<dbReference type="EMBL" id="PVNG01000021">
    <property type="protein sequence ID" value="PRX59134.1"/>
    <property type="molecule type" value="Genomic_DNA"/>
</dbReference>
<protein>
    <submittedName>
        <fullName evidence="2">SnoaL-like protein</fullName>
    </submittedName>
</protein>
<dbReference type="Gene3D" id="3.10.450.50">
    <property type="match status" value="1"/>
</dbReference>
<evidence type="ECO:0000313" key="2">
    <source>
        <dbReference type="EMBL" id="PRX59134.1"/>
    </source>
</evidence>
<dbReference type="InterPro" id="IPR032710">
    <property type="entry name" value="NTF2-like_dom_sf"/>
</dbReference>
<comment type="caution">
    <text evidence="2">The sequence shown here is derived from an EMBL/GenBank/DDBJ whole genome shotgun (WGS) entry which is preliminary data.</text>
</comment>
<gene>
    <name evidence="2" type="ORF">B0I32_121238</name>
</gene>
<dbReference type="Proteomes" id="UP000238312">
    <property type="component" value="Unassembled WGS sequence"/>
</dbReference>